<dbReference type="RefSeq" id="WP_208253632.1">
    <property type="nucleotide sequence ID" value="NZ_JAGEOJ010000001.1"/>
</dbReference>
<dbReference type="Gene3D" id="3.90.180.10">
    <property type="entry name" value="Medium-chain alcohol dehydrogenases, catalytic domain"/>
    <property type="match status" value="2"/>
</dbReference>
<dbReference type="InterPro" id="IPR051397">
    <property type="entry name" value="Zn-ADH-like_protein"/>
</dbReference>
<dbReference type="InterPro" id="IPR013149">
    <property type="entry name" value="ADH-like_C"/>
</dbReference>
<protein>
    <submittedName>
        <fullName evidence="2">Zinc-binding alcohol dehydrogenase family protein</fullName>
    </submittedName>
</protein>
<dbReference type="InterPro" id="IPR011032">
    <property type="entry name" value="GroES-like_sf"/>
</dbReference>
<dbReference type="SUPFAM" id="SSF51735">
    <property type="entry name" value="NAD(P)-binding Rossmann-fold domains"/>
    <property type="match status" value="1"/>
</dbReference>
<comment type="caution">
    <text evidence="2">The sequence shown here is derived from an EMBL/GenBank/DDBJ whole genome shotgun (WGS) entry which is preliminary data.</text>
</comment>
<dbReference type="PANTHER" id="PTHR43677:SF11">
    <property type="entry name" value="ZINC-CONTAINING ALCOHOL DEHYDROGENASE"/>
    <property type="match status" value="1"/>
</dbReference>
<keyword evidence="3" id="KW-1185">Reference proteome</keyword>
<dbReference type="AlphaFoldDB" id="A0A939T0R4"/>
<dbReference type="Gene3D" id="3.40.50.720">
    <property type="entry name" value="NAD(P)-binding Rossmann-like Domain"/>
    <property type="match status" value="1"/>
</dbReference>
<sequence length="312" mass="32398">MHAAVVTSFGSPPVYQEFPVPSPQTSDEVLVDVLAAGLHPRVQSQADGSHYTSTGELPLVPGIDGVGRAPDGSLRFFVLPDTTMGAMAEQTVVDLRRSVVLRPGTDPIPVAAAMNPAMSSWVALRRRIDFTPGQSVLVLGATGNAGAMAIQVAKHFGAGHVVGAGRRSDRLAALPGLGADATVSLNAPDDLSQAARDVDVVLDYLWGDPAAEAMRVIVTDRTDRAKPLTWVQIGSIAGPEAAIPSAALRAARLQIVGSGQGSVPARDFLVELPALADEISKGTFAIDARAVPLADVEAAWKDTAGDRIVITP</sequence>
<name>A0A939T0R4_9ACTN</name>
<feature type="domain" description="Alcohol dehydrogenase-like C-terminal" evidence="1">
    <location>
        <begin position="146"/>
        <end position="216"/>
    </location>
</feature>
<organism evidence="2 3">
    <name type="scientific">Actinomadura barringtoniae</name>
    <dbReference type="NCBI Taxonomy" id="1427535"/>
    <lineage>
        <taxon>Bacteria</taxon>
        <taxon>Bacillati</taxon>
        <taxon>Actinomycetota</taxon>
        <taxon>Actinomycetes</taxon>
        <taxon>Streptosporangiales</taxon>
        <taxon>Thermomonosporaceae</taxon>
        <taxon>Actinomadura</taxon>
    </lineage>
</organism>
<dbReference type="PANTHER" id="PTHR43677">
    <property type="entry name" value="SHORT-CHAIN DEHYDROGENASE/REDUCTASE"/>
    <property type="match status" value="1"/>
</dbReference>
<dbReference type="InterPro" id="IPR036291">
    <property type="entry name" value="NAD(P)-bd_dom_sf"/>
</dbReference>
<evidence type="ECO:0000313" key="3">
    <source>
        <dbReference type="Proteomes" id="UP000669179"/>
    </source>
</evidence>
<gene>
    <name evidence="2" type="ORF">J4573_03100</name>
</gene>
<dbReference type="EMBL" id="JAGEOJ010000001">
    <property type="protein sequence ID" value="MBO2446061.1"/>
    <property type="molecule type" value="Genomic_DNA"/>
</dbReference>
<dbReference type="GO" id="GO:0016491">
    <property type="term" value="F:oxidoreductase activity"/>
    <property type="evidence" value="ECO:0007669"/>
    <property type="project" value="TreeGrafter"/>
</dbReference>
<accession>A0A939T0R4</accession>
<reference evidence="2" key="1">
    <citation type="submission" date="2021-03" db="EMBL/GenBank/DDBJ databases">
        <authorList>
            <person name="Kanchanasin P."/>
            <person name="Saeng-In P."/>
            <person name="Phongsopitanun W."/>
            <person name="Yuki M."/>
            <person name="Kudo T."/>
            <person name="Ohkuma M."/>
            <person name="Tanasupawat S."/>
        </authorList>
    </citation>
    <scope>NUCLEOTIDE SEQUENCE</scope>
    <source>
        <strain evidence="2">GKU 128</strain>
    </source>
</reference>
<proteinExistence type="predicted"/>
<dbReference type="Pfam" id="PF00107">
    <property type="entry name" value="ADH_zinc_N"/>
    <property type="match status" value="1"/>
</dbReference>
<dbReference type="SUPFAM" id="SSF50129">
    <property type="entry name" value="GroES-like"/>
    <property type="match status" value="1"/>
</dbReference>
<evidence type="ECO:0000259" key="1">
    <source>
        <dbReference type="Pfam" id="PF00107"/>
    </source>
</evidence>
<evidence type="ECO:0000313" key="2">
    <source>
        <dbReference type="EMBL" id="MBO2446061.1"/>
    </source>
</evidence>
<dbReference type="Proteomes" id="UP000669179">
    <property type="component" value="Unassembled WGS sequence"/>
</dbReference>